<reference evidence="3" key="1">
    <citation type="submission" date="2019-02" db="EMBL/GenBank/DDBJ databases">
        <authorList>
            <person name="Gruber-Vodicka R. H."/>
            <person name="Seah K. B. B."/>
        </authorList>
    </citation>
    <scope>NUCLEOTIDE SEQUENCE</scope>
    <source>
        <strain evidence="1">BECK_BY1</strain>
        <strain evidence="2">BECK_BY2</strain>
        <strain evidence="3">BECK_BY3</strain>
    </source>
</reference>
<dbReference type="EMBL" id="CAADFV010000007">
    <property type="protein sequence ID" value="VFK52107.1"/>
    <property type="molecule type" value="Genomic_DNA"/>
</dbReference>
<proteinExistence type="predicted"/>
<dbReference type="InterPro" id="IPR053916">
    <property type="entry name" value="DUF6978"/>
</dbReference>
<evidence type="ECO:0000313" key="2">
    <source>
        <dbReference type="EMBL" id="VFK52107.1"/>
    </source>
</evidence>
<sequence length="145" mass="16637">MLSRTEADRLLQMEKQRKDNSRWEYPQFGGSIRVPLVSASGKEDFMLDIGRGKIDLRKGELQNRARNIIVLARLDYGGSPHRNPDGEEIGGIHLHLYREGYDDKWAYPVDPHVFTSLDNAMKTLDEFMRFCNVTEPPIINAGLFT</sequence>
<protein>
    <submittedName>
        <fullName evidence="3">Uncharacterized protein</fullName>
    </submittedName>
</protein>
<evidence type="ECO:0000313" key="1">
    <source>
        <dbReference type="EMBL" id="VFK50930.1"/>
    </source>
</evidence>
<dbReference type="Pfam" id="PF22398">
    <property type="entry name" value="DUF6978"/>
    <property type="match status" value="1"/>
</dbReference>
<dbReference type="AlphaFoldDB" id="A0A450ZEE3"/>
<gene>
    <name evidence="1" type="ORF">BECKTUN1418D_GA0071000_100332</name>
    <name evidence="2" type="ORF">BECKTUN1418E_GA0071001_100726</name>
    <name evidence="3" type="ORF">BECKTUN1418F_GA0071002_100525</name>
</gene>
<accession>A0A450ZEE3</accession>
<dbReference type="EMBL" id="CAADFY010000005">
    <property type="protein sequence ID" value="VFK52149.1"/>
    <property type="molecule type" value="Genomic_DNA"/>
</dbReference>
<dbReference type="EMBL" id="CAADFX010000003">
    <property type="protein sequence ID" value="VFK50930.1"/>
    <property type="molecule type" value="Genomic_DNA"/>
</dbReference>
<organism evidence="3">
    <name type="scientific">Candidatus Kentrum sp. TUN</name>
    <dbReference type="NCBI Taxonomy" id="2126343"/>
    <lineage>
        <taxon>Bacteria</taxon>
        <taxon>Pseudomonadati</taxon>
        <taxon>Pseudomonadota</taxon>
        <taxon>Gammaproteobacteria</taxon>
        <taxon>Candidatus Kentrum</taxon>
    </lineage>
</organism>
<name>A0A450ZEE3_9GAMM</name>
<evidence type="ECO:0000313" key="3">
    <source>
        <dbReference type="EMBL" id="VFK52149.1"/>
    </source>
</evidence>